<dbReference type="GO" id="GO:0005634">
    <property type="term" value="C:nucleus"/>
    <property type="evidence" value="ECO:0007669"/>
    <property type="project" value="TreeGrafter"/>
</dbReference>
<dbReference type="InterPro" id="IPR027417">
    <property type="entry name" value="P-loop_NTPase"/>
</dbReference>
<dbReference type="PROSITE" id="PS00690">
    <property type="entry name" value="DEAH_ATP_HELICASE"/>
    <property type="match status" value="1"/>
</dbReference>
<dbReference type="InterPro" id="IPR011545">
    <property type="entry name" value="DEAD/DEAH_box_helicase_dom"/>
</dbReference>
<dbReference type="PANTHER" id="PTHR13710">
    <property type="entry name" value="DNA HELICASE RECQ FAMILY MEMBER"/>
    <property type="match status" value="1"/>
</dbReference>
<proteinExistence type="inferred from homology"/>
<evidence type="ECO:0000259" key="6">
    <source>
        <dbReference type="PROSITE" id="PS51192"/>
    </source>
</evidence>
<dbReference type="SUPFAM" id="SSF52540">
    <property type="entry name" value="P-loop containing nucleoside triphosphate hydrolases"/>
    <property type="match status" value="1"/>
</dbReference>
<comment type="similarity">
    <text evidence="1">Belongs to the helicase family. RecQ subfamily.</text>
</comment>
<organism evidence="7 8">
    <name type="scientific">Pinctada imbricata</name>
    <name type="common">Atlantic pearl-oyster</name>
    <name type="synonym">Pinctada martensii</name>
    <dbReference type="NCBI Taxonomy" id="66713"/>
    <lineage>
        <taxon>Eukaryota</taxon>
        <taxon>Metazoa</taxon>
        <taxon>Spiralia</taxon>
        <taxon>Lophotrochozoa</taxon>
        <taxon>Mollusca</taxon>
        <taxon>Bivalvia</taxon>
        <taxon>Autobranchia</taxon>
        <taxon>Pteriomorphia</taxon>
        <taxon>Pterioida</taxon>
        <taxon>Pterioidea</taxon>
        <taxon>Pteriidae</taxon>
        <taxon>Pinctada</taxon>
    </lineage>
</organism>
<dbReference type="InterPro" id="IPR014001">
    <property type="entry name" value="Helicase_ATP-bd"/>
</dbReference>
<dbReference type="GO" id="GO:0003677">
    <property type="term" value="F:DNA binding"/>
    <property type="evidence" value="ECO:0007669"/>
    <property type="project" value="UniProtKB-KW"/>
</dbReference>
<evidence type="ECO:0000256" key="3">
    <source>
        <dbReference type="ARBA" id="ARBA00023125"/>
    </source>
</evidence>
<dbReference type="GO" id="GO:0016787">
    <property type="term" value="F:hydrolase activity"/>
    <property type="evidence" value="ECO:0007669"/>
    <property type="project" value="UniProtKB-KW"/>
</dbReference>
<dbReference type="GO" id="GO:0005694">
    <property type="term" value="C:chromosome"/>
    <property type="evidence" value="ECO:0007669"/>
    <property type="project" value="TreeGrafter"/>
</dbReference>
<evidence type="ECO:0000256" key="1">
    <source>
        <dbReference type="ARBA" id="ARBA00005446"/>
    </source>
</evidence>
<dbReference type="AlphaFoldDB" id="A0AA88YJD4"/>
<comment type="caution">
    <text evidence="7">The sequence shown here is derived from an EMBL/GenBank/DDBJ whole genome shotgun (WGS) entry which is preliminary data.</text>
</comment>
<dbReference type="SMART" id="SM00487">
    <property type="entry name" value="DEXDc"/>
    <property type="match status" value="1"/>
</dbReference>
<dbReference type="PROSITE" id="PS51192">
    <property type="entry name" value="HELICASE_ATP_BIND_1"/>
    <property type="match status" value="1"/>
</dbReference>
<feature type="domain" description="Helicase ATP-binding" evidence="6">
    <location>
        <begin position="33"/>
        <end position="190"/>
    </location>
</feature>
<dbReference type="GO" id="GO:0000724">
    <property type="term" value="P:double-strand break repair via homologous recombination"/>
    <property type="evidence" value="ECO:0007669"/>
    <property type="project" value="TreeGrafter"/>
</dbReference>
<dbReference type="Gene3D" id="3.40.50.300">
    <property type="entry name" value="P-loop containing nucleotide triphosphate hydrolases"/>
    <property type="match status" value="1"/>
</dbReference>
<keyword evidence="3" id="KW-0238">DNA-binding</keyword>
<keyword evidence="2" id="KW-0378">Hydrolase</keyword>
<keyword evidence="4" id="KW-0413">Isomerase</keyword>
<dbReference type="PANTHER" id="PTHR13710:SF153">
    <property type="entry name" value="RECQ-LIKE DNA HELICASE BLM"/>
    <property type="match status" value="1"/>
</dbReference>
<evidence type="ECO:0000313" key="8">
    <source>
        <dbReference type="Proteomes" id="UP001186944"/>
    </source>
</evidence>
<dbReference type="GO" id="GO:0043138">
    <property type="term" value="F:3'-5' DNA helicase activity"/>
    <property type="evidence" value="ECO:0007669"/>
    <property type="project" value="TreeGrafter"/>
</dbReference>
<sequence length="190" mass="21346">MTTVKTETGDIISQILSIFRLNITIKQEQKTIIDYILNKNDVFAVLTTGFGKSLIYTLIPKIQDKIHTGREHTALVISPLISLIKDQKDIMEKYGLSVLSTTDSKPADLRSDLSVVFATPEAATSTTWKVVLQERINISLIVFDEAHCISSWGTDFRPEYRNMASIQSLFDVPNLALTATSTEYIQKDIF</sequence>
<keyword evidence="5" id="KW-0539">Nucleus</keyword>
<dbReference type="GO" id="GO:0009378">
    <property type="term" value="F:four-way junction helicase activity"/>
    <property type="evidence" value="ECO:0007669"/>
    <property type="project" value="TreeGrafter"/>
</dbReference>
<dbReference type="EMBL" id="VSWD01000003">
    <property type="protein sequence ID" value="KAK3106069.1"/>
    <property type="molecule type" value="Genomic_DNA"/>
</dbReference>
<accession>A0AA88YJD4</accession>
<evidence type="ECO:0000313" key="7">
    <source>
        <dbReference type="EMBL" id="KAK3106069.1"/>
    </source>
</evidence>
<name>A0AA88YJD4_PINIB</name>
<evidence type="ECO:0000256" key="2">
    <source>
        <dbReference type="ARBA" id="ARBA00022801"/>
    </source>
</evidence>
<dbReference type="GO" id="GO:0005737">
    <property type="term" value="C:cytoplasm"/>
    <property type="evidence" value="ECO:0007669"/>
    <property type="project" value="TreeGrafter"/>
</dbReference>
<gene>
    <name evidence="7" type="ORF">FSP39_012030</name>
</gene>
<evidence type="ECO:0000256" key="5">
    <source>
        <dbReference type="ARBA" id="ARBA00023242"/>
    </source>
</evidence>
<reference evidence="7" key="1">
    <citation type="submission" date="2019-08" db="EMBL/GenBank/DDBJ databases">
        <title>The improved chromosome-level genome for the pearl oyster Pinctada fucata martensii using PacBio sequencing and Hi-C.</title>
        <authorList>
            <person name="Zheng Z."/>
        </authorList>
    </citation>
    <scope>NUCLEOTIDE SEQUENCE</scope>
    <source>
        <strain evidence="7">ZZ-2019</strain>
        <tissue evidence="7">Adductor muscle</tissue>
    </source>
</reference>
<protein>
    <recommendedName>
        <fullName evidence="6">Helicase ATP-binding domain-containing protein</fullName>
    </recommendedName>
</protein>
<dbReference type="Pfam" id="PF00270">
    <property type="entry name" value="DEAD"/>
    <property type="match status" value="1"/>
</dbReference>
<dbReference type="GO" id="GO:0005524">
    <property type="term" value="F:ATP binding"/>
    <property type="evidence" value="ECO:0007669"/>
    <property type="project" value="InterPro"/>
</dbReference>
<dbReference type="InterPro" id="IPR002464">
    <property type="entry name" value="DNA/RNA_helicase_DEAH_CS"/>
</dbReference>
<dbReference type="Proteomes" id="UP001186944">
    <property type="component" value="Unassembled WGS sequence"/>
</dbReference>
<evidence type="ECO:0000256" key="4">
    <source>
        <dbReference type="ARBA" id="ARBA00023235"/>
    </source>
</evidence>
<keyword evidence="8" id="KW-1185">Reference proteome</keyword>